<dbReference type="EMBL" id="BX936398">
    <property type="protein sequence ID" value="CAH21699.1"/>
    <property type="molecule type" value="Genomic_DNA"/>
</dbReference>
<accession>Q669M3</accession>
<reference evidence="1 2" key="1">
    <citation type="journal article" date="2004" name="Proc. Natl. Acad. Sci. U.S.A.">
        <title>Insights into the evolution of Yersinia pestis through whole-genome comparison with Yersinia pseudotuberculosis.</title>
        <authorList>
            <person name="Chain P.S.G."/>
            <person name="Carniel E."/>
            <person name="Larimer F.W."/>
            <person name="Lamerdin J."/>
            <person name="Stoutland P.O."/>
            <person name="Regala W.M."/>
            <person name="Georgescu A.M."/>
            <person name="Vergez L.M."/>
            <person name="Land M.L."/>
            <person name="Motin V.L."/>
            <person name="Brubaker R.R."/>
            <person name="Fowler J."/>
            <person name="Hinnebusch J."/>
            <person name="Marceau M."/>
            <person name="Medigue C."/>
            <person name="Simonet M."/>
            <person name="Chenal-Francisque V."/>
            <person name="Souza B."/>
            <person name="Dacheux D."/>
            <person name="Elliott J.M."/>
            <person name="Derbise A."/>
            <person name="Hauser L.J."/>
            <person name="Garcia E."/>
        </authorList>
    </citation>
    <scope>NUCLEOTIDE SEQUENCE [LARGE SCALE GENOMIC DNA]</scope>
    <source>
        <strain evidence="2">IP32953</strain>
    </source>
</reference>
<sequence>MEHRARRKGVVLFLVNHKSILIQIAPALHVLSRNMLQRQRAAPQILAQFKIGITEHQKILRQRPAFIGAADYRQWLSEGHALPVPGSKPTTD</sequence>
<evidence type="ECO:0000313" key="1">
    <source>
        <dbReference type="EMBL" id="CAH21699.1"/>
    </source>
</evidence>
<protein>
    <submittedName>
        <fullName evidence="1">Uncharacterized protein</fullName>
    </submittedName>
</protein>
<dbReference type="KEGG" id="ypo:BZ17_4176"/>
<gene>
    <name evidence="1" type="ordered locus">YPTB2461</name>
</gene>
<organism evidence="1 2">
    <name type="scientific">Yersinia pseudotuberculosis serotype I (strain IP32953)</name>
    <dbReference type="NCBI Taxonomy" id="273123"/>
    <lineage>
        <taxon>Bacteria</taxon>
        <taxon>Pseudomonadati</taxon>
        <taxon>Pseudomonadota</taxon>
        <taxon>Gammaproteobacteria</taxon>
        <taxon>Enterobacterales</taxon>
        <taxon>Yersiniaceae</taxon>
        <taxon>Yersinia</taxon>
    </lineage>
</organism>
<dbReference type="AlphaFoldDB" id="Q669M3"/>
<dbReference type="KEGG" id="yps:YPTB2461"/>
<dbReference type="Proteomes" id="UP000001011">
    <property type="component" value="Chromosome"/>
</dbReference>
<name>Q669M3_YERPS</name>
<evidence type="ECO:0000313" key="2">
    <source>
        <dbReference type="Proteomes" id="UP000001011"/>
    </source>
</evidence>
<proteinExistence type="predicted"/>